<dbReference type="SUPFAM" id="SSF88659">
    <property type="entry name" value="Sigma3 and sigma4 domains of RNA polymerase sigma factors"/>
    <property type="match status" value="1"/>
</dbReference>
<evidence type="ECO:0000259" key="6">
    <source>
        <dbReference type="Pfam" id="PF04542"/>
    </source>
</evidence>
<comment type="caution">
    <text evidence="8">The sequence shown here is derived from an EMBL/GenBank/DDBJ whole genome shotgun (WGS) entry which is preliminary data.</text>
</comment>
<dbReference type="RefSeq" id="WP_382272557.1">
    <property type="nucleotide sequence ID" value="NZ_JBHTBU010000002.1"/>
</dbReference>
<dbReference type="InterPro" id="IPR036388">
    <property type="entry name" value="WH-like_DNA-bd_sf"/>
</dbReference>
<proteinExistence type="inferred from homology"/>
<dbReference type="InterPro" id="IPR014289">
    <property type="entry name" value="RNA_pol_sigma-24-rel"/>
</dbReference>
<keyword evidence="3" id="KW-0731">Sigma factor</keyword>
<keyword evidence="9" id="KW-1185">Reference proteome</keyword>
<evidence type="ECO:0000256" key="1">
    <source>
        <dbReference type="ARBA" id="ARBA00010641"/>
    </source>
</evidence>
<dbReference type="InterPro" id="IPR039425">
    <property type="entry name" value="RNA_pol_sigma-70-like"/>
</dbReference>
<dbReference type="Gene3D" id="1.10.10.10">
    <property type="entry name" value="Winged helix-like DNA-binding domain superfamily/Winged helix DNA-binding domain"/>
    <property type="match status" value="1"/>
</dbReference>
<name>A0ABW2IE49_9BURK</name>
<dbReference type="InterPro" id="IPR014284">
    <property type="entry name" value="RNA_pol_sigma-70_dom"/>
</dbReference>
<feature type="domain" description="RNA polymerase sigma-70 region 2" evidence="6">
    <location>
        <begin position="18"/>
        <end position="84"/>
    </location>
</feature>
<evidence type="ECO:0000256" key="3">
    <source>
        <dbReference type="ARBA" id="ARBA00023082"/>
    </source>
</evidence>
<gene>
    <name evidence="8" type="ORF">ACFQPC_14375</name>
</gene>
<dbReference type="NCBIfam" id="TIGR02943">
    <property type="entry name" value="Sig70_famx1"/>
    <property type="match status" value="1"/>
</dbReference>
<accession>A0ABW2IE49</accession>
<dbReference type="Proteomes" id="UP001596542">
    <property type="component" value="Unassembled WGS sequence"/>
</dbReference>
<evidence type="ECO:0000259" key="7">
    <source>
        <dbReference type="Pfam" id="PF08281"/>
    </source>
</evidence>
<reference evidence="9" key="1">
    <citation type="journal article" date="2019" name="Int. J. Syst. Evol. Microbiol.">
        <title>The Global Catalogue of Microorganisms (GCM) 10K type strain sequencing project: providing services to taxonomists for standard genome sequencing and annotation.</title>
        <authorList>
            <consortium name="The Broad Institute Genomics Platform"/>
            <consortium name="The Broad Institute Genome Sequencing Center for Infectious Disease"/>
            <person name="Wu L."/>
            <person name="Ma J."/>
        </authorList>
    </citation>
    <scope>NUCLEOTIDE SEQUENCE [LARGE SCALE GENOMIC DNA]</scope>
    <source>
        <strain evidence="9">KACC 12508</strain>
    </source>
</reference>
<dbReference type="PANTHER" id="PTHR43133">
    <property type="entry name" value="RNA POLYMERASE ECF-TYPE SIGMA FACTO"/>
    <property type="match status" value="1"/>
</dbReference>
<keyword evidence="4" id="KW-0238">DNA-binding</keyword>
<evidence type="ECO:0000256" key="4">
    <source>
        <dbReference type="ARBA" id="ARBA00023125"/>
    </source>
</evidence>
<dbReference type="NCBIfam" id="TIGR02937">
    <property type="entry name" value="sigma70-ECF"/>
    <property type="match status" value="1"/>
</dbReference>
<protein>
    <submittedName>
        <fullName evidence="8">Sigma-70 family RNA polymerase sigma factor</fullName>
    </submittedName>
</protein>
<dbReference type="InterPro" id="IPR007627">
    <property type="entry name" value="RNA_pol_sigma70_r2"/>
</dbReference>
<keyword evidence="5" id="KW-0804">Transcription</keyword>
<dbReference type="NCBIfam" id="NF009173">
    <property type="entry name" value="PRK12520.1"/>
    <property type="match status" value="1"/>
</dbReference>
<dbReference type="SUPFAM" id="SSF88946">
    <property type="entry name" value="Sigma2 domain of RNA polymerase sigma factors"/>
    <property type="match status" value="1"/>
</dbReference>
<dbReference type="Pfam" id="PF08281">
    <property type="entry name" value="Sigma70_r4_2"/>
    <property type="match status" value="1"/>
</dbReference>
<evidence type="ECO:0000313" key="8">
    <source>
        <dbReference type="EMBL" id="MFC7289231.1"/>
    </source>
</evidence>
<evidence type="ECO:0000256" key="2">
    <source>
        <dbReference type="ARBA" id="ARBA00023015"/>
    </source>
</evidence>
<feature type="domain" description="RNA polymerase sigma factor 70 region 4 type 2" evidence="7">
    <location>
        <begin position="135"/>
        <end position="182"/>
    </location>
</feature>
<organism evidence="8 9">
    <name type="scientific">Herminiimonas glaciei</name>
    <dbReference type="NCBI Taxonomy" id="523788"/>
    <lineage>
        <taxon>Bacteria</taxon>
        <taxon>Pseudomonadati</taxon>
        <taxon>Pseudomonadota</taxon>
        <taxon>Betaproteobacteria</taxon>
        <taxon>Burkholderiales</taxon>
        <taxon>Oxalobacteraceae</taxon>
        <taxon>Herminiimonas</taxon>
    </lineage>
</organism>
<dbReference type="InterPro" id="IPR013325">
    <property type="entry name" value="RNA_pol_sigma_r2"/>
</dbReference>
<dbReference type="InterPro" id="IPR013249">
    <property type="entry name" value="RNA_pol_sigma70_r4_t2"/>
</dbReference>
<comment type="similarity">
    <text evidence="1">Belongs to the sigma-70 factor family. ECF subfamily.</text>
</comment>
<sequence>MKPDSPSAPPTELTLELESLRPALLRFALLQLRDQAQAEDVVQDALIAVLEKPDNFAGQSSLRTYVTAIMKYKIIDALRAGQRTRQFEGHDEQSDDDLIDALFTADGHARETPQAWSDPVATVQEQDFFRVLEICLEKLPAKTARIFMMREWLELETEEICKELGISSSNAWVMLYRARLHLRACLDLNWFGHQPAPR</sequence>
<dbReference type="Gene3D" id="1.10.1740.10">
    <property type="match status" value="1"/>
</dbReference>
<dbReference type="EMBL" id="JBHTBU010000002">
    <property type="protein sequence ID" value="MFC7289231.1"/>
    <property type="molecule type" value="Genomic_DNA"/>
</dbReference>
<evidence type="ECO:0000256" key="5">
    <source>
        <dbReference type="ARBA" id="ARBA00023163"/>
    </source>
</evidence>
<keyword evidence="2" id="KW-0805">Transcription regulation</keyword>
<evidence type="ECO:0000313" key="9">
    <source>
        <dbReference type="Proteomes" id="UP001596542"/>
    </source>
</evidence>
<dbReference type="Pfam" id="PF04542">
    <property type="entry name" value="Sigma70_r2"/>
    <property type="match status" value="1"/>
</dbReference>
<dbReference type="PANTHER" id="PTHR43133:SF8">
    <property type="entry name" value="RNA POLYMERASE SIGMA FACTOR HI_1459-RELATED"/>
    <property type="match status" value="1"/>
</dbReference>
<dbReference type="InterPro" id="IPR013324">
    <property type="entry name" value="RNA_pol_sigma_r3/r4-like"/>
</dbReference>
<dbReference type="CDD" id="cd06171">
    <property type="entry name" value="Sigma70_r4"/>
    <property type="match status" value="1"/>
</dbReference>